<reference evidence="1" key="1">
    <citation type="journal article" date="2022" name="bioRxiv">
        <title>Sequencing and chromosome-scale assembly of the giantPleurodeles waltlgenome.</title>
        <authorList>
            <person name="Brown T."/>
            <person name="Elewa A."/>
            <person name="Iarovenko S."/>
            <person name="Subramanian E."/>
            <person name="Araus A.J."/>
            <person name="Petzold A."/>
            <person name="Susuki M."/>
            <person name="Suzuki K.-i.T."/>
            <person name="Hayashi T."/>
            <person name="Toyoda A."/>
            <person name="Oliveira C."/>
            <person name="Osipova E."/>
            <person name="Leigh N.D."/>
            <person name="Simon A."/>
            <person name="Yun M.H."/>
        </authorList>
    </citation>
    <scope>NUCLEOTIDE SEQUENCE</scope>
    <source>
        <strain evidence="1">20211129_DDA</strain>
        <tissue evidence="1">Liver</tissue>
    </source>
</reference>
<keyword evidence="2" id="KW-1185">Reference proteome</keyword>
<dbReference type="Proteomes" id="UP001066276">
    <property type="component" value="Chromosome 3_2"/>
</dbReference>
<sequence length="98" mass="10635">MEPRYKDTGGVGGFWGTRAAPVDYRQEKQKNAKVSSAGSLYACSSLLQRWALAIRGCIALPLGWSLLFLAAKVSAAACEKGSCAVHLGKRSYSFRFVF</sequence>
<evidence type="ECO:0000313" key="1">
    <source>
        <dbReference type="EMBL" id="KAJ1179223.1"/>
    </source>
</evidence>
<gene>
    <name evidence="1" type="ORF">NDU88_004459</name>
</gene>
<dbReference type="EMBL" id="JANPWB010000006">
    <property type="protein sequence ID" value="KAJ1179223.1"/>
    <property type="molecule type" value="Genomic_DNA"/>
</dbReference>
<dbReference type="AlphaFoldDB" id="A0AAV7TRJ1"/>
<evidence type="ECO:0000313" key="2">
    <source>
        <dbReference type="Proteomes" id="UP001066276"/>
    </source>
</evidence>
<comment type="caution">
    <text evidence="1">The sequence shown here is derived from an EMBL/GenBank/DDBJ whole genome shotgun (WGS) entry which is preliminary data.</text>
</comment>
<proteinExistence type="predicted"/>
<name>A0AAV7TRJ1_PLEWA</name>
<protein>
    <submittedName>
        <fullName evidence="1">Uncharacterized protein</fullName>
    </submittedName>
</protein>
<accession>A0AAV7TRJ1</accession>
<organism evidence="1 2">
    <name type="scientific">Pleurodeles waltl</name>
    <name type="common">Iberian ribbed newt</name>
    <dbReference type="NCBI Taxonomy" id="8319"/>
    <lineage>
        <taxon>Eukaryota</taxon>
        <taxon>Metazoa</taxon>
        <taxon>Chordata</taxon>
        <taxon>Craniata</taxon>
        <taxon>Vertebrata</taxon>
        <taxon>Euteleostomi</taxon>
        <taxon>Amphibia</taxon>
        <taxon>Batrachia</taxon>
        <taxon>Caudata</taxon>
        <taxon>Salamandroidea</taxon>
        <taxon>Salamandridae</taxon>
        <taxon>Pleurodelinae</taxon>
        <taxon>Pleurodeles</taxon>
    </lineage>
</organism>